<feature type="transmembrane region" description="Helical" evidence="1">
    <location>
        <begin position="30"/>
        <end position="54"/>
    </location>
</feature>
<gene>
    <name evidence="3" type="ORF">EJB05_29614</name>
    <name evidence="2" type="ORF">EJB05_55034</name>
</gene>
<keyword evidence="4" id="KW-1185">Reference proteome</keyword>
<protein>
    <submittedName>
        <fullName evidence="2">Uncharacterized protein</fullName>
    </submittedName>
</protein>
<feature type="transmembrane region" description="Helical" evidence="1">
    <location>
        <begin position="149"/>
        <end position="171"/>
    </location>
</feature>
<name>A0A5J9SKR5_9POAL</name>
<evidence type="ECO:0000313" key="2">
    <source>
        <dbReference type="EMBL" id="TVT99604.1"/>
    </source>
</evidence>
<evidence type="ECO:0000313" key="3">
    <source>
        <dbReference type="EMBL" id="TVU27036.1"/>
    </source>
</evidence>
<reference evidence="2 4" key="1">
    <citation type="journal article" date="2019" name="Sci. Rep.">
        <title>A high-quality genome of Eragrostis curvula grass provides insights into Poaceae evolution and supports new strategies to enhance forage quality.</title>
        <authorList>
            <person name="Carballo J."/>
            <person name="Santos B.A.C.M."/>
            <person name="Zappacosta D."/>
            <person name="Garbus I."/>
            <person name="Selva J.P."/>
            <person name="Gallo C.A."/>
            <person name="Diaz A."/>
            <person name="Albertini E."/>
            <person name="Caccamo M."/>
            <person name="Echenique V."/>
        </authorList>
    </citation>
    <scope>NUCLEOTIDE SEQUENCE [LARGE SCALE GENOMIC DNA]</scope>
    <source>
        <strain evidence="4">cv. Victoria</strain>
        <tissue evidence="2">Leaf</tissue>
    </source>
</reference>
<evidence type="ECO:0000313" key="4">
    <source>
        <dbReference type="Proteomes" id="UP000324897"/>
    </source>
</evidence>
<sequence>MGAALLPVTTSTGVKKNKSRFWMLLPVQEVLEWAFFTACWVAVTLGITAAIVFAGRSGTPIHIPSTLQPPDLTPVQEAEVESFGLGFLWLSVPQAAASAVGLLLPRRHARGRWYLALAAIVSATGVHYMSTRISLFLIAANPGNIGFDILAGGGNVLGLGFDLLGLISLLIGGPE</sequence>
<keyword evidence="1" id="KW-0812">Transmembrane</keyword>
<feature type="transmembrane region" description="Helical" evidence="1">
    <location>
        <begin position="111"/>
        <end position="129"/>
    </location>
</feature>
<dbReference type="Gramene" id="TVU27036">
    <property type="protein sequence ID" value="TVU27036"/>
    <property type="gene ID" value="EJB05_29614"/>
</dbReference>
<comment type="caution">
    <text evidence="2">The sequence shown here is derived from an EMBL/GenBank/DDBJ whole genome shotgun (WGS) entry which is preliminary data.</text>
</comment>
<dbReference type="EMBL" id="RWGY01000013">
    <property type="protein sequence ID" value="TVU27036.1"/>
    <property type="molecule type" value="Genomic_DNA"/>
</dbReference>
<dbReference type="Gramene" id="TVT99604">
    <property type="protein sequence ID" value="TVT99604"/>
    <property type="gene ID" value="EJB05_55034"/>
</dbReference>
<accession>A0A5J9SKR5</accession>
<dbReference type="AlphaFoldDB" id="A0A5J9SKR5"/>
<dbReference type="EMBL" id="RWGY01000696">
    <property type="protein sequence ID" value="TVT99604.1"/>
    <property type="molecule type" value="Genomic_DNA"/>
</dbReference>
<keyword evidence="1" id="KW-1133">Transmembrane helix</keyword>
<evidence type="ECO:0000256" key="1">
    <source>
        <dbReference type="SAM" id="Phobius"/>
    </source>
</evidence>
<keyword evidence="1" id="KW-0472">Membrane</keyword>
<dbReference type="Proteomes" id="UP000324897">
    <property type="component" value="Chromosome 2"/>
</dbReference>
<proteinExistence type="predicted"/>
<organism evidence="2 4">
    <name type="scientific">Eragrostis curvula</name>
    <name type="common">weeping love grass</name>
    <dbReference type="NCBI Taxonomy" id="38414"/>
    <lineage>
        <taxon>Eukaryota</taxon>
        <taxon>Viridiplantae</taxon>
        <taxon>Streptophyta</taxon>
        <taxon>Embryophyta</taxon>
        <taxon>Tracheophyta</taxon>
        <taxon>Spermatophyta</taxon>
        <taxon>Magnoliopsida</taxon>
        <taxon>Liliopsida</taxon>
        <taxon>Poales</taxon>
        <taxon>Poaceae</taxon>
        <taxon>PACMAD clade</taxon>
        <taxon>Chloridoideae</taxon>
        <taxon>Eragrostideae</taxon>
        <taxon>Eragrostidinae</taxon>
        <taxon>Eragrostis</taxon>
    </lineage>
</organism>